<feature type="compositionally biased region" description="Polar residues" evidence="1">
    <location>
        <begin position="1328"/>
        <end position="1356"/>
    </location>
</feature>
<feature type="compositionally biased region" description="Low complexity" evidence="1">
    <location>
        <begin position="1089"/>
        <end position="1099"/>
    </location>
</feature>
<feature type="region of interest" description="Disordered" evidence="1">
    <location>
        <begin position="1076"/>
        <end position="1102"/>
    </location>
</feature>
<evidence type="ECO:0000256" key="1">
    <source>
        <dbReference type="SAM" id="MobiDB-lite"/>
    </source>
</evidence>
<protein>
    <submittedName>
        <fullName evidence="2">Uncharacterized protein</fullName>
    </submittedName>
</protein>
<dbReference type="GeneID" id="89987093"/>
<feature type="region of interest" description="Disordered" evidence="1">
    <location>
        <begin position="1269"/>
        <end position="1304"/>
    </location>
</feature>
<feature type="compositionally biased region" description="Low complexity" evidence="1">
    <location>
        <begin position="136"/>
        <end position="145"/>
    </location>
</feature>
<evidence type="ECO:0000313" key="2">
    <source>
        <dbReference type="EMBL" id="WVO19041.1"/>
    </source>
</evidence>
<reference evidence="2 3" key="1">
    <citation type="submission" date="2024-01" db="EMBL/GenBank/DDBJ databases">
        <title>Comparative genomics of Cryptococcus and Kwoniella reveals pathogenesis evolution and contrasting modes of karyotype evolution via chromosome fusion or intercentromeric recombination.</title>
        <authorList>
            <person name="Coelho M.A."/>
            <person name="David-Palma M."/>
            <person name="Shea T."/>
            <person name="Bowers K."/>
            <person name="McGinley-Smith S."/>
            <person name="Mohammad A.W."/>
            <person name="Gnirke A."/>
            <person name="Yurkov A.M."/>
            <person name="Nowrousian M."/>
            <person name="Sun S."/>
            <person name="Cuomo C.A."/>
            <person name="Heitman J."/>
        </authorList>
    </citation>
    <scope>NUCLEOTIDE SEQUENCE [LARGE SCALE GENOMIC DNA]</scope>
    <source>
        <strain evidence="2 3">7685027</strain>
    </source>
</reference>
<evidence type="ECO:0000313" key="3">
    <source>
        <dbReference type="Proteomes" id="UP001432216"/>
    </source>
</evidence>
<organism evidence="2 3">
    <name type="scientific">Cryptococcus decagattii</name>
    <dbReference type="NCBI Taxonomy" id="1859122"/>
    <lineage>
        <taxon>Eukaryota</taxon>
        <taxon>Fungi</taxon>
        <taxon>Dikarya</taxon>
        <taxon>Basidiomycota</taxon>
        <taxon>Agaricomycotina</taxon>
        <taxon>Tremellomycetes</taxon>
        <taxon>Tremellales</taxon>
        <taxon>Cryptococcaceae</taxon>
        <taxon>Cryptococcus</taxon>
        <taxon>Cryptococcus gattii species complex</taxon>
    </lineage>
</organism>
<feature type="region of interest" description="Disordered" evidence="1">
    <location>
        <begin position="67"/>
        <end position="145"/>
    </location>
</feature>
<name>A0ABZ2ANY3_9TREE</name>
<dbReference type="Proteomes" id="UP001432216">
    <property type="component" value="Chromosome 1"/>
</dbReference>
<feature type="compositionally biased region" description="Polar residues" evidence="1">
    <location>
        <begin position="1270"/>
        <end position="1281"/>
    </location>
</feature>
<feature type="region of interest" description="Disordered" evidence="1">
    <location>
        <begin position="409"/>
        <end position="442"/>
    </location>
</feature>
<dbReference type="EMBL" id="CP143806">
    <property type="protein sequence ID" value="WVO19041.1"/>
    <property type="molecule type" value="Genomic_DNA"/>
</dbReference>
<feature type="compositionally biased region" description="Acidic residues" evidence="1">
    <location>
        <begin position="72"/>
        <end position="87"/>
    </location>
</feature>
<feature type="region of interest" description="Disordered" evidence="1">
    <location>
        <begin position="250"/>
        <end position="274"/>
    </location>
</feature>
<sequence length="1534" mass="167821">MLPQFVEQRPSILPASPCAASLSMQLPVPSSTITCSPSRHHVIYSCSPPPSNRLCLHGFRAARKRASTWQADTDDSNVESEEDELEPEGSSSLRRAGRAVPSGRITSGSRLSASQPNYISSPTAEDTSSVLFGTPESSSELTSSLTEEAYDPDFQHRKRMADTALLPSPKRPRIDFRESSISSTLPNVNSVDSKPRNLSLASPQKKAARKKAMDLVIDLTALDSDADSTIIGSFDANDDNAAERGREDGAVYESTYQPGCHRGSLASDDGEESDEAEIEVIYLRNGTVKEKEGNVVNESARQVSPSSTQPAENRLIKPIQEGPGDSTLDAVQLQPILQTSATGDKEGSISQKNGINALNTVGDPPLLIEAIEPEAIFGGHQVHLSAIDFHVAEASMVDGKGSVEKKVEEMVSNQTKETSKSDNHHPLSVSGSQPSNLAVEAPSQLPVASSALTSVPTVPLTVLQPIHEQAPTNNITSQLRISSDILPSLDVPTLNPVNLSQDLAFFHEAPKVQNDIHLIARRSKLSIFSRRSLDNQSRPPFASEYISRRHPVTARKPFLSRNIRAGLSGLASNEFPDNPSSVKLQRRLKEGQARELRMRIKKGEMTLDICSVGFGTLKRDLVARESQLKTMRQGRLINITIGKIVPVDGGSGLVVGLNRARIRVSWESDPKPLHDVTLPIHGNTLYQTPLPLILDGAFLRVHRFTHLQLRFLIDLYVGQDSQGTYVSSPISVTSPDGLLLPIVDIAHMRDTNGVLCFDLAFKSNISFDPPAFPLEPLSNRVIPRGPCFLRLFYVFKDARGNVTQERIVDGCKCGLCGLEEDVGDLSDMSELAVHIKYYHKYECAMPISGTEGEMIITLPDCTVSVKRYDASQVPSTLEGNLTDLTGKMSRHIGGTPSHLLNGMRETFSEQDLLPSFGSDLQSLASKSSDLETSRKGDYGTLDEAATNMASYTEDVVSTGEFTKPIQSPSWTVLAQPPSSQVSGSSSEPLGKSSTVTRSPPLFANLLQSPPPASATQNAQIEKIAFFPIPVVETALPAFEALRLGSPLSSIPVDCASTESSNSIVCPLSSLPTAPLFTEPTYQSNGDNESVSSSSSSQKSPLACESPSLASVLKTNTTFSIVESSERRSAATTSPQLACTSNEGQCLDIPEGVLLSQLNDHPMPPGPCPSQSMIRRFSALHESGSGSPFYQQLDDLRLRQLFTPELEDVHLLSDVEIDVPRDARTDSSFINPIVRSARQMTAASFSMSPKNVDFQESCVLSASMIREQSPKRTVSSFTGNEEATSEESVIRPPDPSEQVLDSKPTESRATLTFIDGVHAFHFNGSSNGHNIMTSAGSETPIPTHSHQSPTDVSGHSHSQLRDTPPAIEQLRPFTKTGHAGPYMGKRVNQWTEWSSSLEPGTLIDFMSELDKVWDGGRVRHLIRHQESLIWIQHHLSHKRRFLACCWNRWVHQKGPIPAYNKAGYLKLWLDSYGVIMSRAKLSYEVKDYLHLHFQNKHILLTDYIGACQYWNRLRGSYFDCGRIIKLFHLSISQYY</sequence>
<gene>
    <name evidence="2" type="ORF">IAS62_000317</name>
</gene>
<feature type="compositionally biased region" description="Polar residues" evidence="1">
    <location>
        <begin position="104"/>
        <end position="131"/>
    </location>
</feature>
<feature type="region of interest" description="Disordered" evidence="1">
    <location>
        <begin position="970"/>
        <end position="995"/>
    </location>
</feature>
<feature type="compositionally biased region" description="Polar residues" evidence="1">
    <location>
        <begin position="1079"/>
        <end position="1088"/>
    </location>
</feature>
<feature type="region of interest" description="Disordered" evidence="1">
    <location>
        <begin position="1328"/>
        <end position="1360"/>
    </location>
</feature>
<dbReference type="RefSeq" id="XP_064718281.1">
    <property type="nucleotide sequence ID" value="XM_064862209.1"/>
</dbReference>
<feature type="compositionally biased region" description="Low complexity" evidence="1">
    <location>
        <begin position="975"/>
        <end position="993"/>
    </location>
</feature>
<accession>A0ABZ2ANY3</accession>
<proteinExistence type="predicted"/>
<keyword evidence="3" id="KW-1185">Reference proteome</keyword>